<dbReference type="SUPFAM" id="SSF81301">
    <property type="entry name" value="Nucleotidyltransferase"/>
    <property type="match status" value="2"/>
</dbReference>
<dbReference type="InterPro" id="IPR013546">
    <property type="entry name" value="PII_UdlTrfase/GS_AdlTrfase"/>
</dbReference>
<evidence type="ECO:0000256" key="1">
    <source>
        <dbReference type="ARBA" id="ARBA00022679"/>
    </source>
</evidence>
<dbReference type="EC" id="2.7.7.89" evidence="7"/>
<evidence type="ECO:0000256" key="4">
    <source>
        <dbReference type="ARBA" id="ARBA00022840"/>
    </source>
</evidence>
<dbReference type="Gene3D" id="1.20.120.330">
    <property type="entry name" value="Nucleotidyltransferases domain 2"/>
    <property type="match status" value="2"/>
</dbReference>
<dbReference type="Gene3D" id="3.30.460.10">
    <property type="entry name" value="Beta Polymerase, domain 2"/>
    <property type="match status" value="2"/>
</dbReference>
<dbReference type="SUPFAM" id="SSF81593">
    <property type="entry name" value="Nucleotidyltransferase substrate binding subunit/domain"/>
    <property type="match status" value="2"/>
</dbReference>
<reference evidence="11 12" key="1">
    <citation type="submission" date="2019-09" db="EMBL/GenBank/DDBJ databases">
        <title>YIM 132180 draft genome.</title>
        <authorList>
            <person name="Zhang K."/>
        </authorList>
    </citation>
    <scope>NUCLEOTIDE SEQUENCE [LARGE SCALE GENOMIC DNA]</scope>
    <source>
        <strain evidence="11 12">YIM 132180</strain>
    </source>
</reference>
<feature type="region of interest" description="Disordered" evidence="8">
    <location>
        <begin position="1"/>
        <end position="32"/>
    </location>
</feature>
<evidence type="ECO:0000256" key="6">
    <source>
        <dbReference type="ARBA" id="ARBA00023268"/>
    </source>
</evidence>
<feature type="domain" description="Glutamate-ammonia ligase adenylyltransferase repeated" evidence="9">
    <location>
        <begin position="606"/>
        <end position="847"/>
    </location>
</feature>
<feature type="region of interest" description="Adenylyl removase" evidence="7">
    <location>
        <begin position="1"/>
        <end position="494"/>
    </location>
</feature>
<dbReference type="NCBIfam" id="NF008292">
    <property type="entry name" value="PRK11072.1"/>
    <property type="match status" value="1"/>
</dbReference>
<keyword evidence="3 7" id="KW-0547">Nucleotide-binding</keyword>
<evidence type="ECO:0000313" key="12">
    <source>
        <dbReference type="Proteomes" id="UP000432089"/>
    </source>
</evidence>
<dbReference type="HAMAP" id="MF_00802">
    <property type="entry name" value="GlnE"/>
    <property type="match status" value="1"/>
</dbReference>
<evidence type="ECO:0000256" key="8">
    <source>
        <dbReference type="SAM" id="MobiDB-lite"/>
    </source>
</evidence>
<dbReference type="Proteomes" id="UP000432089">
    <property type="component" value="Unassembled WGS sequence"/>
</dbReference>
<accession>A0A7V7PPK1</accession>
<evidence type="ECO:0000256" key="5">
    <source>
        <dbReference type="ARBA" id="ARBA00022842"/>
    </source>
</evidence>
<evidence type="ECO:0000313" key="11">
    <source>
        <dbReference type="EMBL" id="KAB0679929.1"/>
    </source>
</evidence>
<comment type="catalytic activity">
    <reaction evidence="7">
        <text>[glutamine synthetase]-L-tyrosine + ATP = [glutamine synthetase]-O(4)-(5'-adenylyl)-L-tyrosine + diphosphate</text>
        <dbReference type="Rhea" id="RHEA:18589"/>
        <dbReference type="Rhea" id="RHEA-COMP:10660"/>
        <dbReference type="Rhea" id="RHEA-COMP:10661"/>
        <dbReference type="ChEBI" id="CHEBI:30616"/>
        <dbReference type="ChEBI" id="CHEBI:33019"/>
        <dbReference type="ChEBI" id="CHEBI:46858"/>
        <dbReference type="ChEBI" id="CHEBI:83624"/>
        <dbReference type="EC" id="2.7.7.42"/>
    </reaction>
</comment>
<feature type="domain" description="PII-uridylyltransferase/Glutamine-synthetase adenylyltransferase" evidence="10">
    <location>
        <begin position="353"/>
        <end position="479"/>
    </location>
</feature>
<comment type="cofactor">
    <cofactor evidence="7">
        <name>Mg(2+)</name>
        <dbReference type="ChEBI" id="CHEBI:18420"/>
    </cofactor>
</comment>
<comment type="caution">
    <text evidence="11">The sequence shown here is derived from an EMBL/GenBank/DDBJ whole genome shotgun (WGS) entry which is preliminary data.</text>
</comment>
<dbReference type="CDD" id="cd05401">
    <property type="entry name" value="NT_GlnE_GlnD_like"/>
    <property type="match status" value="2"/>
</dbReference>
<dbReference type="Pfam" id="PF03710">
    <property type="entry name" value="GlnE"/>
    <property type="match status" value="2"/>
</dbReference>
<feature type="compositionally biased region" description="Basic and acidic residues" evidence="8">
    <location>
        <begin position="18"/>
        <end position="32"/>
    </location>
</feature>
<dbReference type="InterPro" id="IPR005190">
    <property type="entry name" value="GlnE_rpt_dom"/>
</dbReference>
<dbReference type="InterPro" id="IPR023057">
    <property type="entry name" value="GlnE"/>
</dbReference>
<dbReference type="EMBL" id="VZDO01000007">
    <property type="protein sequence ID" value="KAB0679929.1"/>
    <property type="molecule type" value="Genomic_DNA"/>
</dbReference>
<dbReference type="PANTHER" id="PTHR30621">
    <property type="entry name" value="GLUTAMINE SYNTHETASE ADENYLYLTRANSFERASE"/>
    <property type="match status" value="1"/>
</dbReference>
<sequence length="1003" mass="109330">MPSPALKSSSICRRREARRMTERRSRSAPEGDEFVRIGGEAVPTPLDSAKAAVWLADLGRSADEAGCERLARLCRRPDDPAARRLGAIMDLSSYLNGILLRRPDWLERLFDTDAADRIAAILASLDTLHAGDMTEARLMTALREAKLEAALLIALCDLFGAASPDQTTADLSDLAEATVRAALRFLLLDADRRGALKLPDHAQPEDGTGLFVLGMGKLGGRELNYSSDIDLVVLFEPDAAAVVDRDEAVETFSRIVRRLIRLLSERTGDGYVFRTDLRLRPDPGAMPLAVPVPTALVYYEDSGRNWERLAMLKARPVAGDMAAAEAFVREMAPFVWRKYLDFNSIDEVRSMKRRIDRHHGFDCVGIAGHDLKLGPGGIREIEFFAQAQQLIAGGRSPELRVRRTDEALRLLAEGGWILPETAARLTEAYWFLRRAEHAVQMVADEQTHSLPEDAAGLARIAGLLAFPDADAFGNELLERLGFAEAQFDQLFAGGEAAEDEGQRLFRMIEAGDLGGLSAALEALGFARAEPSARVLAGWGAGRYRATRSPAARRHLADVLGPLLRSLAAASDPDGSLVAFDAFIAGLPAGLQFFSLLASNPRVLDLLTLIVTSAPRLAATISQRPHVFDAFLDPTFFRELPKRSLLEDRLRFFMNDVVDYEDELVRLRLFASDQRFLVGARLLSGAIEGEEAGLAFADVADVAIARAFEAVVRSFAARHGAVPGGRIALFGMGRLGSRELTAGSDVDLILFYDHPQNEDESDGEKPLPASVYHARLTQRLIAALGSPMGEGVLYEVDFRLRPSGNKGPLATHIDAFLRYQADEGRTWERMALTRSRFLAGDAGFGEKVSAAIRRIIAERNHDPAISAEVAAMRALIGREKPARGPLDLKLRLGGLIDLEFLAQWSVLTGAVPADLIGHPTAEILAASNVVSRDCVEAMRRQTRVLQLLRLGPEKAFAVDALPEPLARRLAASLGLDGAAAIEPAVEAMAAEVRREFERRLPNGG</sequence>
<dbReference type="PANTHER" id="PTHR30621:SF0">
    <property type="entry name" value="BIFUNCTIONAL GLUTAMINE SYNTHETASE ADENYLYLTRANSFERASE_ADENYLYL-REMOVING ENZYME"/>
    <property type="match status" value="1"/>
</dbReference>
<feature type="domain" description="Glutamate-ammonia ligase adenylyltransferase repeated" evidence="9">
    <location>
        <begin position="84"/>
        <end position="327"/>
    </location>
</feature>
<comment type="function">
    <text evidence="7">Involved in the regulation of glutamine synthetase GlnA, a key enzyme in the process to assimilate ammonia. When cellular nitrogen levels are high, the C-terminal adenylyl transferase (AT) inactivates GlnA by covalent transfer of an adenylyl group from ATP to specific tyrosine residue of GlnA, thus reducing its activity. Conversely, when nitrogen levels are low, the N-terminal adenylyl removase (AR) activates GlnA by removing the adenylyl group by phosphorolysis, increasing its activity. The regulatory region of GlnE binds the signal transduction protein PII (GlnB) which indicates the nitrogen status of the cell.</text>
</comment>
<keyword evidence="1 7" id="KW-0808">Transferase</keyword>
<dbReference type="EC" id="2.7.7.42" evidence="7"/>
<dbReference type="GO" id="GO:0008882">
    <property type="term" value="F:[glutamate-ammonia-ligase] adenylyltransferase activity"/>
    <property type="evidence" value="ECO:0007669"/>
    <property type="project" value="UniProtKB-UniRule"/>
</dbReference>
<gene>
    <name evidence="7" type="primary">glnE</name>
    <name evidence="11" type="ORF">F6X38_10155</name>
</gene>
<evidence type="ECO:0000259" key="9">
    <source>
        <dbReference type="Pfam" id="PF03710"/>
    </source>
</evidence>
<organism evidence="11 12">
    <name type="scientific">Plantimonas leprariae</name>
    <dbReference type="NCBI Taxonomy" id="2615207"/>
    <lineage>
        <taxon>Bacteria</taxon>
        <taxon>Pseudomonadati</taxon>
        <taxon>Pseudomonadota</taxon>
        <taxon>Alphaproteobacteria</taxon>
        <taxon>Hyphomicrobiales</taxon>
        <taxon>Aurantimonadaceae</taxon>
        <taxon>Plantimonas</taxon>
    </lineage>
</organism>
<evidence type="ECO:0000256" key="2">
    <source>
        <dbReference type="ARBA" id="ARBA00022695"/>
    </source>
</evidence>
<name>A0A7V7PPK1_9HYPH</name>
<dbReference type="InterPro" id="IPR043519">
    <property type="entry name" value="NT_sf"/>
</dbReference>
<comment type="similarity">
    <text evidence="7">Belongs to the GlnE family.</text>
</comment>
<evidence type="ECO:0000256" key="7">
    <source>
        <dbReference type="HAMAP-Rule" id="MF_00802"/>
    </source>
</evidence>
<protein>
    <recommendedName>
        <fullName evidence="7">Bifunctional glutamine synthetase adenylyltransferase/adenylyl-removing enzyme</fullName>
    </recommendedName>
    <alternativeName>
        <fullName evidence="7">ATP:glutamine synthetase adenylyltransferase</fullName>
    </alternativeName>
    <alternativeName>
        <fullName evidence="7">ATase</fullName>
    </alternativeName>
    <domain>
        <recommendedName>
            <fullName evidence="7">Glutamine synthetase adenylyl-L-tyrosine phosphorylase</fullName>
            <ecNumber evidence="7">2.7.7.89</ecNumber>
        </recommendedName>
        <alternativeName>
            <fullName evidence="7">Adenylyl removase</fullName>
            <shortName evidence="7">AR</shortName>
            <shortName evidence="7">AT-N</shortName>
        </alternativeName>
    </domain>
    <domain>
        <recommendedName>
            <fullName evidence="7">Glutamine synthetase adenylyl transferase</fullName>
            <ecNumber evidence="7">2.7.7.42</ecNumber>
        </recommendedName>
        <alternativeName>
            <fullName evidence="7">Adenylyl transferase</fullName>
            <shortName evidence="7">AT</shortName>
            <shortName evidence="7">AT-C</shortName>
        </alternativeName>
    </domain>
</protein>
<evidence type="ECO:0000256" key="3">
    <source>
        <dbReference type="ARBA" id="ARBA00022741"/>
    </source>
</evidence>
<dbReference type="GO" id="GO:0005829">
    <property type="term" value="C:cytosol"/>
    <property type="evidence" value="ECO:0007669"/>
    <property type="project" value="TreeGrafter"/>
</dbReference>
<dbReference type="AlphaFoldDB" id="A0A7V7PPK1"/>
<dbReference type="GO" id="GO:0000820">
    <property type="term" value="P:regulation of glutamine family amino acid metabolic process"/>
    <property type="evidence" value="ECO:0007669"/>
    <property type="project" value="UniProtKB-UniRule"/>
</dbReference>
<keyword evidence="12" id="KW-1185">Reference proteome</keyword>
<keyword evidence="4 7" id="KW-0067">ATP-binding</keyword>
<keyword evidence="5 7" id="KW-0460">Magnesium</keyword>
<dbReference type="GO" id="GO:0005524">
    <property type="term" value="F:ATP binding"/>
    <property type="evidence" value="ECO:0007669"/>
    <property type="project" value="UniProtKB-UniRule"/>
</dbReference>
<evidence type="ECO:0000259" key="10">
    <source>
        <dbReference type="Pfam" id="PF08335"/>
    </source>
</evidence>
<dbReference type="GO" id="GO:0000287">
    <property type="term" value="F:magnesium ion binding"/>
    <property type="evidence" value="ECO:0007669"/>
    <property type="project" value="UniProtKB-UniRule"/>
</dbReference>
<dbReference type="Pfam" id="PF08335">
    <property type="entry name" value="GlnD_UR_UTase"/>
    <property type="match status" value="1"/>
</dbReference>
<feature type="region of interest" description="Adenylyl transferase" evidence="7">
    <location>
        <begin position="499"/>
        <end position="1003"/>
    </location>
</feature>
<dbReference type="GO" id="GO:0047388">
    <property type="term" value="F:[glutamine synthetase]-adenylyl-L-tyrosine phosphorylase activity"/>
    <property type="evidence" value="ECO:0007669"/>
    <property type="project" value="UniProtKB-EC"/>
</dbReference>
<feature type="compositionally biased region" description="Polar residues" evidence="8">
    <location>
        <begin position="1"/>
        <end position="11"/>
    </location>
</feature>
<proteinExistence type="inferred from homology"/>
<comment type="catalytic activity">
    <reaction evidence="7">
        <text>[glutamine synthetase]-O(4)-(5'-adenylyl)-L-tyrosine + phosphate = [glutamine synthetase]-L-tyrosine + ADP</text>
        <dbReference type="Rhea" id="RHEA:43716"/>
        <dbReference type="Rhea" id="RHEA-COMP:10660"/>
        <dbReference type="Rhea" id="RHEA-COMP:10661"/>
        <dbReference type="ChEBI" id="CHEBI:43474"/>
        <dbReference type="ChEBI" id="CHEBI:46858"/>
        <dbReference type="ChEBI" id="CHEBI:83624"/>
        <dbReference type="ChEBI" id="CHEBI:456216"/>
        <dbReference type="EC" id="2.7.7.89"/>
    </reaction>
</comment>
<keyword evidence="2 7" id="KW-0548">Nucleotidyltransferase</keyword>
<dbReference type="NCBIfam" id="NF010706">
    <property type="entry name" value="PRK14108.1"/>
    <property type="match status" value="1"/>
</dbReference>
<keyword evidence="6 7" id="KW-0511">Multifunctional enzyme</keyword>